<sequence length="546" mass="60576">MSTNANTNTSTNTNASIIDQYIAAQTRTPGRDIPPPVRHVCVVGGGSAGWMTALMLATTAYGQRLQVTVVESPEVGIIGVGEGSTNWLRQFFEVVGIEESEWMPACNATYKSGITFERWSTKPGFERYFHPFASTLDNMVMPVFVDNAHARLDGADVDAHPDRFFVSATLARRGLAPRPRENFPFDVGYGYHFDATLLGQFLSRKAVARGVQHLTRHVRQVLLDEQGNVSGLRLEGDEVLQADFFVDCTGFASLLIGQALKTPFIAFGENLFNDAAIAVPTPLEGPIESQTVSTALRYGWAWKIPLRQRCGNGYVYSSAHCSADAAETELRRHLGLLDADVSARHLKMRVGRMAQVWNRNCVAVGLSQGFIEPLEATALLFVQRTAAMLVQALEDGDLGPAAQERFNETMRQRFENTRDYIVAHYKTNSRTDTDYWVANAENMHLSDSLRGVLMTWMSRQPLAPALRAGRFGQGYPIMSWYALLCGMGVFPDVDEVQPPTVDHARHRLASVDDFVSRSALNFPDHRALLVDIPPRLGDTSLQVYLW</sequence>
<reference evidence="3" key="1">
    <citation type="submission" date="2021-04" db="EMBL/GenBank/DDBJ databases">
        <title>The genome sequence of Ideonella sp. 4Y11.</title>
        <authorList>
            <person name="Liu Y."/>
        </authorList>
    </citation>
    <scope>NUCLEOTIDE SEQUENCE</scope>
    <source>
        <strain evidence="3">4Y11</strain>
    </source>
</reference>
<feature type="active site" evidence="1">
    <location>
        <position position="111"/>
    </location>
</feature>
<dbReference type="SUPFAM" id="SSF51905">
    <property type="entry name" value="FAD/NAD(P)-binding domain"/>
    <property type="match status" value="1"/>
</dbReference>
<gene>
    <name evidence="3" type="ORF">KAK06_15660</name>
</gene>
<feature type="binding site" evidence="2">
    <location>
        <begin position="45"/>
        <end position="48"/>
    </location>
    <ligand>
        <name>FAD</name>
        <dbReference type="ChEBI" id="CHEBI:57692"/>
    </ligand>
</feature>
<protein>
    <submittedName>
        <fullName evidence="3">Tryptophan 7-halogenase</fullName>
    </submittedName>
</protein>
<feature type="binding site" evidence="2">
    <location>
        <position position="218"/>
    </location>
    <ligand>
        <name>FAD</name>
        <dbReference type="ChEBI" id="CHEBI:57692"/>
    </ligand>
</feature>
<feature type="binding site" evidence="2">
    <location>
        <position position="111"/>
    </location>
    <ligand>
        <name>7-chloro-L-tryptophan</name>
        <dbReference type="ChEBI" id="CHEBI:58713"/>
    </ligand>
</feature>
<organism evidence="3 4">
    <name type="scientific">Ideonella aquatica</name>
    <dbReference type="NCBI Taxonomy" id="2824119"/>
    <lineage>
        <taxon>Bacteria</taxon>
        <taxon>Pseudomonadati</taxon>
        <taxon>Pseudomonadota</taxon>
        <taxon>Betaproteobacteria</taxon>
        <taxon>Burkholderiales</taxon>
        <taxon>Sphaerotilaceae</taxon>
        <taxon>Ideonella</taxon>
    </lineage>
</organism>
<keyword evidence="2" id="KW-0285">Flavoprotein</keyword>
<dbReference type="PANTHER" id="PTHR43747:SF4">
    <property type="entry name" value="FLAVIN-DEPENDENT TRYPTOPHAN HALOGENASE"/>
    <property type="match status" value="1"/>
</dbReference>
<keyword evidence="4" id="KW-1185">Reference proteome</keyword>
<feature type="binding site" evidence="2">
    <location>
        <position position="366"/>
    </location>
    <ligand>
        <name>FAD</name>
        <dbReference type="ChEBI" id="CHEBI:57692"/>
    </ligand>
</feature>
<dbReference type="PIRSF" id="PIRSF011396">
    <property type="entry name" value="Trp_halogenase"/>
    <property type="match status" value="1"/>
</dbReference>
<dbReference type="Proteomes" id="UP000678374">
    <property type="component" value="Unassembled WGS sequence"/>
</dbReference>
<evidence type="ECO:0000256" key="2">
    <source>
        <dbReference type="PIRSR" id="PIRSR011396-2"/>
    </source>
</evidence>
<dbReference type="InterPro" id="IPR033856">
    <property type="entry name" value="Trp_halogen"/>
</dbReference>
<keyword evidence="2" id="KW-0547">Nucleotide-binding</keyword>
<evidence type="ECO:0000256" key="1">
    <source>
        <dbReference type="PIRSR" id="PIRSR011396-1"/>
    </source>
</evidence>
<dbReference type="InterPro" id="IPR036188">
    <property type="entry name" value="FAD/NAD-bd_sf"/>
</dbReference>
<accession>A0A940YQ02</accession>
<dbReference type="InterPro" id="IPR006905">
    <property type="entry name" value="Flavin_halogenase"/>
</dbReference>
<dbReference type="GO" id="GO:0000166">
    <property type="term" value="F:nucleotide binding"/>
    <property type="evidence" value="ECO:0007669"/>
    <property type="project" value="UniProtKB-KW"/>
</dbReference>
<dbReference type="GO" id="GO:0004497">
    <property type="term" value="F:monooxygenase activity"/>
    <property type="evidence" value="ECO:0007669"/>
    <property type="project" value="InterPro"/>
</dbReference>
<dbReference type="PANTHER" id="PTHR43747">
    <property type="entry name" value="FAD-BINDING PROTEIN"/>
    <property type="match status" value="1"/>
</dbReference>
<dbReference type="Gene3D" id="3.50.50.60">
    <property type="entry name" value="FAD/NAD(P)-binding domain"/>
    <property type="match status" value="1"/>
</dbReference>
<dbReference type="InterPro" id="IPR050816">
    <property type="entry name" value="Flavin-dep_Halogenase_NPB"/>
</dbReference>
<name>A0A940YQ02_9BURK</name>
<dbReference type="Pfam" id="PF04820">
    <property type="entry name" value="Trp_halogenase"/>
    <property type="match status" value="1"/>
</dbReference>
<dbReference type="RefSeq" id="WP_210803065.1">
    <property type="nucleotide sequence ID" value="NZ_JAGQDE010000014.1"/>
</dbReference>
<evidence type="ECO:0000313" key="3">
    <source>
        <dbReference type="EMBL" id="MBQ0960391.1"/>
    </source>
</evidence>
<dbReference type="AlphaFoldDB" id="A0A940YQ02"/>
<evidence type="ECO:0000313" key="4">
    <source>
        <dbReference type="Proteomes" id="UP000678374"/>
    </source>
</evidence>
<keyword evidence="2" id="KW-0274">FAD</keyword>
<proteinExistence type="predicted"/>
<comment type="caution">
    <text evidence="3">The sequence shown here is derived from an EMBL/GenBank/DDBJ whole genome shotgun (WGS) entry which is preliminary data.</text>
</comment>
<feature type="binding site" evidence="2">
    <location>
        <position position="375"/>
    </location>
    <ligand>
        <name>L-tryptophan</name>
        <dbReference type="ChEBI" id="CHEBI:57912"/>
    </ligand>
</feature>
<dbReference type="EMBL" id="JAGQDE010000014">
    <property type="protein sequence ID" value="MBQ0960391.1"/>
    <property type="molecule type" value="Genomic_DNA"/>
</dbReference>